<accession>A0A7F8QWT5</accession>
<proteinExistence type="predicted"/>
<organism evidence="2 3">
    <name type="scientific">Leptonychotes weddellii</name>
    <name type="common">Weddell seal</name>
    <name type="synonym">Otaria weddellii</name>
    <dbReference type="NCBI Taxonomy" id="9713"/>
    <lineage>
        <taxon>Eukaryota</taxon>
        <taxon>Metazoa</taxon>
        <taxon>Chordata</taxon>
        <taxon>Craniata</taxon>
        <taxon>Vertebrata</taxon>
        <taxon>Euteleostomi</taxon>
        <taxon>Mammalia</taxon>
        <taxon>Eutheria</taxon>
        <taxon>Laurasiatheria</taxon>
        <taxon>Carnivora</taxon>
        <taxon>Caniformia</taxon>
        <taxon>Pinnipedia</taxon>
        <taxon>Phocidae</taxon>
        <taxon>Monachinae</taxon>
        <taxon>Lobodontini</taxon>
        <taxon>Leptonychotes</taxon>
    </lineage>
</organism>
<evidence type="ECO:0000313" key="3">
    <source>
        <dbReference type="RefSeq" id="XP_030885617.1"/>
    </source>
</evidence>
<dbReference type="RefSeq" id="XP_030885617.1">
    <property type="nucleotide sequence ID" value="XM_031029757.1"/>
</dbReference>
<evidence type="ECO:0000256" key="1">
    <source>
        <dbReference type="SAM" id="MobiDB-lite"/>
    </source>
</evidence>
<gene>
    <name evidence="3" type="primary">LOC115941450</name>
</gene>
<protein>
    <submittedName>
        <fullName evidence="3">Uncharacterized protein LOC115941450</fullName>
    </submittedName>
</protein>
<dbReference type="AlphaFoldDB" id="A0A7F8QWT5"/>
<evidence type="ECO:0000313" key="2">
    <source>
        <dbReference type="Proteomes" id="UP000245341"/>
    </source>
</evidence>
<dbReference type="KEGG" id="lww:115941450"/>
<dbReference type="GeneID" id="115941450"/>
<name>A0A7F8QWT5_LEPWE</name>
<dbReference type="Proteomes" id="UP000245341">
    <property type="component" value="Unplaced"/>
</dbReference>
<sequence length="229" mass="24320">MHSVWPSWGQEQKLEDREAAWAPAKPFGSMMSFHPHTTLCCADKDPEGKELSELVQVTRASGVRRSGGQVAGGGAGPLRASPPPPAAGPAGRMQPLCPAAPTSPGAACFLEEVKSPPEQRRRLGGSPATERGFVCRLRRARESQGPARGAAAVQPTCAAPDRAGEGTLVPPALAAFCLAVTLIPRRRETGACNVAPNQERPQRPGRCENCPRAQKTGLRAHLRFNKPCR</sequence>
<reference evidence="3" key="1">
    <citation type="submission" date="2025-08" db="UniProtKB">
        <authorList>
            <consortium name="RefSeq"/>
        </authorList>
    </citation>
    <scope>IDENTIFICATION</scope>
    <source>
        <tissue evidence="3">Liver</tissue>
    </source>
</reference>
<feature type="region of interest" description="Disordered" evidence="1">
    <location>
        <begin position="62"/>
        <end position="91"/>
    </location>
</feature>
<keyword evidence="2" id="KW-1185">Reference proteome</keyword>